<evidence type="ECO:0000313" key="6">
    <source>
        <dbReference type="EMBL" id="MSD17375.1"/>
    </source>
</evidence>
<feature type="domain" description="YodL-like" evidence="4">
    <location>
        <begin position="331"/>
        <end position="429"/>
    </location>
</feature>
<reference evidence="6 8" key="2">
    <citation type="journal article" date="2019" name="Nat. Med.">
        <title>A library of human gut bacterial isolates paired with longitudinal multiomics data enables mechanistic microbiome research.</title>
        <authorList>
            <person name="Poyet M."/>
            <person name="Groussin M."/>
            <person name="Gibbons S.M."/>
            <person name="Avila-Pacheco J."/>
            <person name="Jiang X."/>
            <person name="Kearney S.M."/>
            <person name="Perrotta A.R."/>
            <person name="Berdy B."/>
            <person name="Zhao S."/>
            <person name="Lieberman T.D."/>
            <person name="Swanson P.K."/>
            <person name="Smith M."/>
            <person name="Roesemann S."/>
            <person name="Alexander J.E."/>
            <person name="Rich S.A."/>
            <person name="Livny J."/>
            <person name="Vlamakis H."/>
            <person name="Clish C."/>
            <person name="Bullock K."/>
            <person name="Deik A."/>
            <person name="Scott J."/>
            <person name="Pierce K.A."/>
            <person name="Xavier R.J."/>
            <person name="Alm E.J."/>
        </authorList>
    </citation>
    <scope>NUCLEOTIDE SEQUENCE [LARGE SCALE GENOMIC DNA]</scope>
    <source>
        <strain evidence="6 8">BIOML-A3</strain>
    </source>
</reference>
<dbReference type="InterPro" id="IPR025923">
    <property type="entry name" value="YodL-like_dom"/>
</dbReference>
<dbReference type="GO" id="GO:0032259">
    <property type="term" value="P:methylation"/>
    <property type="evidence" value="ECO:0007669"/>
    <property type="project" value="UniProtKB-KW"/>
</dbReference>
<name>A0A173QUY7_EUBRA</name>
<dbReference type="GO" id="GO:0008168">
    <property type="term" value="F:methyltransferase activity"/>
    <property type="evidence" value="ECO:0007669"/>
    <property type="project" value="UniProtKB-KW"/>
</dbReference>
<keyword evidence="5" id="KW-0808">Transferase</keyword>
<dbReference type="Proteomes" id="UP000095492">
    <property type="component" value="Unassembled WGS sequence"/>
</dbReference>
<feature type="region of interest" description="Disordered" evidence="1">
    <location>
        <begin position="109"/>
        <end position="128"/>
    </location>
</feature>
<keyword evidence="5" id="KW-0489">Methyltransferase</keyword>
<dbReference type="Pfam" id="PF08401">
    <property type="entry name" value="ArdcN"/>
    <property type="match status" value="1"/>
</dbReference>
<dbReference type="OrthoDB" id="9803716at2"/>
<evidence type="ECO:0000259" key="2">
    <source>
        <dbReference type="Pfam" id="PF06114"/>
    </source>
</evidence>
<proteinExistence type="predicted"/>
<evidence type="ECO:0000259" key="3">
    <source>
        <dbReference type="Pfam" id="PF08401"/>
    </source>
</evidence>
<dbReference type="AlphaFoldDB" id="A0A173QUY7"/>
<dbReference type="EMBL" id="WKRA01000041">
    <property type="protein sequence ID" value="MSD17375.1"/>
    <property type="molecule type" value="Genomic_DNA"/>
</dbReference>
<dbReference type="RefSeq" id="WP_021739641.1">
    <property type="nucleotide sequence ID" value="NZ_CABKSU010000078.1"/>
</dbReference>
<evidence type="ECO:0000313" key="8">
    <source>
        <dbReference type="Proteomes" id="UP000431304"/>
    </source>
</evidence>
<dbReference type="InterPro" id="IPR013610">
    <property type="entry name" value="ArdC_N"/>
</dbReference>
<feature type="domain" description="IrrE N-terminal-like" evidence="2">
    <location>
        <begin position="197"/>
        <end position="252"/>
    </location>
</feature>
<evidence type="ECO:0000313" key="5">
    <source>
        <dbReference type="EMBL" id="CUM69420.1"/>
    </source>
</evidence>
<accession>A0A173QUY7</accession>
<protein>
    <submittedName>
        <fullName evidence="5">DNA methylase</fullName>
    </submittedName>
    <submittedName>
        <fullName evidence="6">ImmA/IrrE family metallo-endopeptidase</fullName>
    </submittedName>
</protein>
<reference evidence="5 7" key="1">
    <citation type="submission" date="2015-09" db="EMBL/GenBank/DDBJ databases">
        <authorList>
            <consortium name="Pathogen Informatics"/>
        </authorList>
    </citation>
    <scope>NUCLEOTIDE SEQUENCE [LARGE SCALE GENOMIC DNA]</scope>
    <source>
        <strain evidence="5 7">2789STDY5608891</strain>
    </source>
</reference>
<dbReference type="Pfam" id="PF06114">
    <property type="entry name" value="Peptidase_M78"/>
    <property type="match status" value="1"/>
</dbReference>
<dbReference type="Pfam" id="PF14191">
    <property type="entry name" value="YodL"/>
    <property type="match status" value="1"/>
</dbReference>
<dbReference type="STRING" id="39490.ERS852448_00025"/>
<dbReference type="InterPro" id="IPR010359">
    <property type="entry name" value="IrrE_HExxH"/>
</dbReference>
<dbReference type="EMBL" id="CYYA01000001">
    <property type="protein sequence ID" value="CUM69420.1"/>
    <property type="molecule type" value="Genomic_DNA"/>
</dbReference>
<evidence type="ECO:0000259" key="4">
    <source>
        <dbReference type="Pfam" id="PF14191"/>
    </source>
</evidence>
<dbReference type="GeneID" id="42787034"/>
<evidence type="ECO:0000313" key="7">
    <source>
        <dbReference type="Proteomes" id="UP000095492"/>
    </source>
</evidence>
<organism evidence="5 7">
    <name type="scientific">Eubacterium ramulus</name>
    <dbReference type="NCBI Taxonomy" id="39490"/>
    <lineage>
        <taxon>Bacteria</taxon>
        <taxon>Bacillati</taxon>
        <taxon>Bacillota</taxon>
        <taxon>Clostridia</taxon>
        <taxon>Eubacteriales</taxon>
        <taxon>Eubacteriaceae</taxon>
        <taxon>Eubacterium</taxon>
    </lineage>
</organism>
<gene>
    <name evidence="5" type="ORF">ERS852448_00025</name>
    <name evidence="6" type="ORF">GKE72_15205</name>
</gene>
<feature type="domain" description="N-terminal" evidence="3">
    <location>
        <begin position="12"/>
        <end position="144"/>
    </location>
</feature>
<evidence type="ECO:0000256" key="1">
    <source>
        <dbReference type="SAM" id="MobiDB-lite"/>
    </source>
</evidence>
<dbReference type="GO" id="GO:0003697">
    <property type="term" value="F:single-stranded DNA binding"/>
    <property type="evidence" value="ECO:0007669"/>
    <property type="project" value="InterPro"/>
</dbReference>
<dbReference type="Gene3D" id="1.10.10.2910">
    <property type="match status" value="1"/>
</dbReference>
<dbReference type="Proteomes" id="UP000431304">
    <property type="component" value="Unassembled WGS sequence"/>
</dbReference>
<feature type="compositionally biased region" description="Basic and acidic residues" evidence="1">
    <location>
        <begin position="113"/>
        <end position="123"/>
    </location>
</feature>
<sequence length="439" mass="50353">MKAEKTDRKEQVQELTKKLEDGITALFESDRYLEYLTIMARFHHYSYRNTLLILLQCPDATLVAGFHAWKQKFGRHVKKGETGICILAPMAYKYKKESKKQDQEVVILEPESEDTKHTKKAEQSEELEEKSEQRIVGFRVVRVFDVTQTEGKELPQLGVDELTGAVTDYEVLIQALLMVSPMPVSFIEIESGAKGYCNVTKRVIAIQKDMSQLQTVKTMIHEIAHAMLHADNDKVERKDAGTREVEAESIAYVVCQYLGLDTSDYSFAYLIGWSSGRQMPELRASLHTIQTTAADLIDRIEEQISQTNARKRKAESEDSGQEISGVAGDYFEIYQLKENMENRQFYFMDLSFWQSRGVSVEHTRYDVTYTAPLDEKTTLDDIYCRFNIDRPSDFFGHSLSISDVVVLHRKGKTDSYFVDNIGFQPVTDFFKKEPKDVAV</sequence>